<organism evidence="1 2">
    <name type="scientific">Periplaneta americana</name>
    <name type="common">American cockroach</name>
    <name type="synonym">Blatta americana</name>
    <dbReference type="NCBI Taxonomy" id="6978"/>
    <lineage>
        <taxon>Eukaryota</taxon>
        <taxon>Metazoa</taxon>
        <taxon>Ecdysozoa</taxon>
        <taxon>Arthropoda</taxon>
        <taxon>Hexapoda</taxon>
        <taxon>Insecta</taxon>
        <taxon>Pterygota</taxon>
        <taxon>Neoptera</taxon>
        <taxon>Polyneoptera</taxon>
        <taxon>Dictyoptera</taxon>
        <taxon>Blattodea</taxon>
        <taxon>Blattoidea</taxon>
        <taxon>Blattidae</taxon>
        <taxon>Blattinae</taxon>
        <taxon>Periplaneta</taxon>
    </lineage>
</organism>
<comment type="caution">
    <text evidence="1">The sequence shown here is derived from an EMBL/GenBank/DDBJ whole genome shotgun (WGS) entry which is preliminary data.</text>
</comment>
<dbReference type="Proteomes" id="UP001148838">
    <property type="component" value="Unassembled WGS sequence"/>
</dbReference>
<evidence type="ECO:0000313" key="1">
    <source>
        <dbReference type="EMBL" id="KAJ4434664.1"/>
    </source>
</evidence>
<keyword evidence="2" id="KW-1185">Reference proteome</keyword>
<evidence type="ECO:0000313" key="2">
    <source>
        <dbReference type="Proteomes" id="UP001148838"/>
    </source>
</evidence>
<proteinExistence type="predicted"/>
<sequence length="145" mass="16370">MAGLCEDGNERPGFLKANKFRATECTERKKSVIWPTEVTEDAVEDARERMQRGPNKSVKKLAVDIGVSYGNAHKILRNKLESALAPRLGVYQVLWDVVMSELKKDDPPISIRFTNAPRPPVKAYAGCNKKVRYVKIWETFLTYGG</sequence>
<gene>
    <name evidence="1" type="ORF">ANN_23231</name>
</gene>
<name>A0ABQ8SKI3_PERAM</name>
<protein>
    <submittedName>
        <fullName evidence="1">Uncharacterized protein</fullName>
    </submittedName>
</protein>
<reference evidence="1 2" key="1">
    <citation type="journal article" date="2022" name="Allergy">
        <title>Genome assembly and annotation of Periplaneta americana reveal a comprehensive cockroach allergen profile.</title>
        <authorList>
            <person name="Wang L."/>
            <person name="Xiong Q."/>
            <person name="Saelim N."/>
            <person name="Wang L."/>
            <person name="Nong W."/>
            <person name="Wan A.T."/>
            <person name="Shi M."/>
            <person name="Liu X."/>
            <person name="Cao Q."/>
            <person name="Hui J.H.L."/>
            <person name="Sookrung N."/>
            <person name="Leung T.F."/>
            <person name="Tungtrongchitr A."/>
            <person name="Tsui S.K.W."/>
        </authorList>
    </citation>
    <scope>NUCLEOTIDE SEQUENCE [LARGE SCALE GENOMIC DNA]</scope>
    <source>
        <strain evidence="1">PWHHKU_190912</strain>
    </source>
</reference>
<accession>A0ABQ8SKI3</accession>
<dbReference type="EMBL" id="JAJSOF020000025">
    <property type="protein sequence ID" value="KAJ4434664.1"/>
    <property type="molecule type" value="Genomic_DNA"/>
</dbReference>